<keyword evidence="3" id="KW-1185">Reference proteome</keyword>
<dbReference type="EMBL" id="JAGGKI010000004">
    <property type="protein sequence ID" value="MBP1892978.1"/>
    <property type="molecule type" value="Genomic_DNA"/>
</dbReference>
<dbReference type="Proteomes" id="UP000706926">
    <property type="component" value="Unassembled WGS sequence"/>
</dbReference>
<evidence type="ECO:0000256" key="1">
    <source>
        <dbReference type="SAM" id="MobiDB-lite"/>
    </source>
</evidence>
<comment type="caution">
    <text evidence="2">The sequence shown here is derived from an EMBL/GenBank/DDBJ whole genome shotgun (WGS) entry which is preliminary data.</text>
</comment>
<evidence type="ECO:0000313" key="3">
    <source>
        <dbReference type="Proteomes" id="UP000706926"/>
    </source>
</evidence>
<proteinExistence type="predicted"/>
<evidence type="ECO:0000313" key="2">
    <source>
        <dbReference type="EMBL" id="MBP1892978.1"/>
    </source>
</evidence>
<organism evidence="2 3">
    <name type="scientific">Paenibacillus lactis</name>
    <dbReference type="NCBI Taxonomy" id="228574"/>
    <lineage>
        <taxon>Bacteria</taxon>
        <taxon>Bacillati</taxon>
        <taxon>Bacillota</taxon>
        <taxon>Bacilli</taxon>
        <taxon>Bacillales</taxon>
        <taxon>Paenibacillaceae</taxon>
        <taxon>Paenibacillus</taxon>
    </lineage>
</organism>
<dbReference type="RefSeq" id="WP_210094633.1">
    <property type="nucleotide sequence ID" value="NZ_DMBX01000007.1"/>
</dbReference>
<name>A0ABS4F9R2_9BACL</name>
<sequence>MKAVPKVNTDGLYLEDTLVDDAFSGVVPFYAEPELPIDQSQPEPEAPPEDVQPGEVSEPEPVIAGYIVGIPIIPGLYRPRFDLVAWEAYQSAITSAEDAYNAAYAEWSKLLEEERGEPPIYVAQEQPTLWIEGLTPEEIEEITRPQQQEPTELELLAEEVEVIRQQTAEQQEAIESSGAEIAQMKTTSTEHQLTISTLGTEQIKLDLSTLDLKQQNAVLGAELVKKDIAILDLQLQNQALGQMLAALELKLLANGTGGEPNVQ</sequence>
<accession>A0ABS4F9R2</accession>
<feature type="region of interest" description="Disordered" evidence="1">
    <location>
        <begin position="34"/>
        <end position="57"/>
    </location>
</feature>
<reference evidence="2 3" key="1">
    <citation type="submission" date="2021-03" db="EMBL/GenBank/DDBJ databases">
        <title>Genomic Encyclopedia of Type Strains, Phase IV (KMG-IV): sequencing the most valuable type-strain genomes for metagenomic binning, comparative biology and taxonomic classification.</title>
        <authorList>
            <person name="Goeker M."/>
        </authorList>
    </citation>
    <scope>NUCLEOTIDE SEQUENCE [LARGE SCALE GENOMIC DNA]</scope>
    <source>
        <strain evidence="2 3">DSM 15596</strain>
    </source>
</reference>
<gene>
    <name evidence="2" type="ORF">J2Z18_002080</name>
</gene>
<dbReference type="GeneID" id="95404095"/>
<protein>
    <submittedName>
        <fullName evidence="2">Uncharacterized protein</fullName>
    </submittedName>
</protein>